<protein>
    <submittedName>
        <fullName evidence="1">Uncharacterized protein</fullName>
    </submittedName>
</protein>
<dbReference type="Proteomes" id="UP000004358">
    <property type="component" value="Unassembled WGS sequence"/>
</dbReference>
<reference evidence="1 2" key="1">
    <citation type="submission" date="2006-02" db="EMBL/GenBank/DDBJ databases">
        <authorList>
            <person name="Amann R."/>
            <person name="Ferriera S."/>
            <person name="Johnson J."/>
            <person name="Kravitz S."/>
            <person name="Halpern A."/>
            <person name="Remington K."/>
            <person name="Beeson K."/>
            <person name="Tran B."/>
            <person name="Rogers Y.-H."/>
            <person name="Friedman R."/>
            <person name="Venter J.C."/>
        </authorList>
    </citation>
    <scope>NUCLEOTIDE SEQUENCE [LARGE SCALE GENOMIC DNA]</scope>
    <source>
        <strain evidence="1 2">DSM 3645</strain>
    </source>
</reference>
<comment type="caution">
    <text evidence="1">The sequence shown here is derived from an EMBL/GenBank/DDBJ whole genome shotgun (WGS) entry which is preliminary data.</text>
</comment>
<gene>
    <name evidence="1" type="ORF">DSM3645_15390</name>
</gene>
<evidence type="ECO:0000313" key="1">
    <source>
        <dbReference type="EMBL" id="EAQ78173.1"/>
    </source>
</evidence>
<accession>A3ZZ94</accession>
<dbReference type="HOGENOM" id="CLU_1802352_0_0_0"/>
<sequence>MGSTACTNVVGDIFPTWEWLAVIWNHFPRPQKLRLRVILENDEPIGFVPFCVREQYSRVDKLRILSYPLEDWGPFFAPIGCEPVEYFRLAIKHVPDGRRDWDVIDLRYVCEQPRRLLRVLRDRALRRSQLQIRRAYRFRQVCG</sequence>
<dbReference type="AlphaFoldDB" id="A3ZZ94"/>
<evidence type="ECO:0000313" key="2">
    <source>
        <dbReference type="Proteomes" id="UP000004358"/>
    </source>
</evidence>
<name>A3ZZ94_9BACT</name>
<dbReference type="EMBL" id="AANZ01000023">
    <property type="protein sequence ID" value="EAQ78173.1"/>
    <property type="molecule type" value="Genomic_DNA"/>
</dbReference>
<proteinExistence type="predicted"/>
<organism evidence="1 2">
    <name type="scientific">Blastopirellula marina DSM 3645</name>
    <dbReference type="NCBI Taxonomy" id="314230"/>
    <lineage>
        <taxon>Bacteria</taxon>
        <taxon>Pseudomonadati</taxon>
        <taxon>Planctomycetota</taxon>
        <taxon>Planctomycetia</taxon>
        <taxon>Pirellulales</taxon>
        <taxon>Pirellulaceae</taxon>
        <taxon>Blastopirellula</taxon>
    </lineage>
</organism>